<feature type="compositionally biased region" description="Low complexity" evidence="1">
    <location>
        <begin position="518"/>
        <end position="528"/>
    </location>
</feature>
<dbReference type="GeneID" id="66115296"/>
<feature type="compositionally biased region" description="Pro residues" evidence="1">
    <location>
        <begin position="428"/>
        <end position="443"/>
    </location>
</feature>
<proteinExistence type="predicted"/>
<evidence type="ECO:0000256" key="1">
    <source>
        <dbReference type="SAM" id="MobiDB-lite"/>
    </source>
</evidence>
<name>A0A9P7V6C5_9ASCO</name>
<feature type="region of interest" description="Disordered" evidence="1">
    <location>
        <begin position="342"/>
        <end position="369"/>
    </location>
</feature>
<dbReference type="RefSeq" id="XP_043047754.1">
    <property type="nucleotide sequence ID" value="XM_043192699.1"/>
</dbReference>
<gene>
    <name evidence="2" type="ORF">KQ657_001922</name>
</gene>
<feature type="region of interest" description="Disordered" evidence="1">
    <location>
        <begin position="404"/>
        <end position="450"/>
    </location>
</feature>
<dbReference type="Proteomes" id="UP000790833">
    <property type="component" value="Unassembled WGS sequence"/>
</dbReference>
<protein>
    <submittedName>
        <fullName evidence="2">Uncharacterized protein</fullName>
    </submittedName>
</protein>
<evidence type="ECO:0000313" key="3">
    <source>
        <dbReference type="Proteomes" id="UP000790833"/>
    </source>
</evidence>
<keyword evidence="3" id="KW-1185">Reference proteome</keyword>
<evidence type="ECO:0000313" key="2">
    <source>
        <dbReference type="EMBL" id="KAG7192204.1"/>
    </source>
</evidence>
<feature type="region of interest" description="Disordered" evidence="1">
    <location>
        <begin position="512"/>
        <end position="545"/>
    </location>
</feature>
<organism evidence="2 3">
    <name type="scientific">Scheffersomyces spartinae</name>
    <dbReference type="NCBI Taxonomy" id="45513"/>
    <lineage>
        <taxon>Eukaryota</taxon>
        <taxon>Fungi</taxon>
        <taxon>Dikarya</taxon>
        <taxon>Ascomycota</taxon>
        <taxon>Saccharomycotina</taxon>
        <taxon>Pichiomycetes</taxon>
        <taxon>Debaryomycetaceae</taxon>
        <taxon>Scheffersomyces</taxon>
    </lineage>
</organism>
<reference evidence="2" key="1">
    <citation type="submission" date="2021-03" db="EMBL/GenBank/DDBJ databases">
        <authorList>
            <person name="Palmer J.M."/>
        </authorList>
    </citation>
    <scope>NUCLEOTIDE SEQUENCE</scope>
    <source>
        <strain evidence="2">ARV_011</strain>
    </source>
</reference>
<dbReference type="AlphaFoldDB" id="A0A9P7V6C5"/>
<comment type="caution">
    <text evidence="2">The sequence shown here is derived from an EMBL/GenBank/DDBJ whole genome shotgun (WGS) entry which is preliminary data.</text>
</comment>
<dbReference type="OrthoDB" id="4021219at2759"/>
<feature type="compositionally biased region" description="Basic and acidic residues" evidence="1">
    <location>
        <begin position="531"/>
        <end position="542"/>
    </location>
</feature>
<sequence length="571" mass="63982">MSSYSDPILRLVLDPDLNRTKAKSDALVQLIQGFPLTERKVLKLCSGSLSILQALEKLNLQLKSWEFLSLDINSDTHFNDNDDRGRSIKSFNVSLAQKVLERCVEMNTKLATITRDLDHVSAQSKTLTPLEYISDSGTTLTSLVLRSIKLKNSVSDKTSIAYSKASLICIGSELEAMLSSDQYNMDLNDQSTVAAYKVFIGNLMRQLNTAIENEDNTAKLECLAVMNDMEKMFDAFKLEKMRQAAVTSYQLQMEMYHLITAQEEDDEEEDYDNEDDEVDEVEGFVNIHHHRPPSSPINKQEPRTPTPVMASDTEEFGDYDSDGYPSSMFSSFTSQQPLVHSITTSNRGGGGAVLPVKRERRDSSSSLTTSMLLHKTTLAEEMPNLMTAFDSVRNVNVDVAHYKEEESKELARKGIRKKALPKQSSPNHSPPNHTPDQPPPPRQFPNIKNHLPDIPLYQQSQILKQSNISNSASSYVYANNSLLSRLGIRPQVITTTTGSQLKLQPQEIQQRHIINGDSSTSGKVLSSSKRLSPEEKENESHHQQPKHMLLTAENLECHNLAANPILNDFVD</sequence>
<dbReference type="EMBL" id="JAHMUF010000019">
    <property type="protein sequence ID" value="KAG7192204.1"/>
    <property type="molecule type" value="Genomic_DNA"/>
</dbReference>
<accession>A0A9P7V6C5</accession>